<comment type="caution">
    <text evidence="1">The sequence shown here is derived from an EMBL/GenBank/DDBJ whole genome shotgun (WGS) entry which is preliminary data.</text>
</comment>
<gene>
    <name evidence="1" type="ORF">F2Z80_16810</name>
</gene>
<protein>
    <submittedName>
        <fullName evidence="1">Uncharacterized protein</fullName>
    </submittedName>
</protein>
<dbReference type="EMBL" id="VXDD01000003">
    <property type="protein sequence ID" value="KAB0300777.1"/>
    <property type="molecule type" value="Genomic_DNA"/>
</dbReference>
<dbReference type="Proteomes" id="UP000326687">
    <property type="component" value="Unassembled WGS sequence"/>
</dbReference>
<reference evidence="1 2" key="1">
    <citation type="submission" date="2019-09" db="EMBL/GenBank/DDBJ databases">
        <title>Vibrio Fortis S7-72.</title>
        <authorList>
            <person name="Das S.K."/>
        </authorList>
    </citation>
    <scope>NUCLEOTIDE SEQUENCE [LARGE SCALE GENOMIC DNA]</scope>
    <source>
        <strain evidence="1 2">S7-72</strain>
    </source>
</reference>
<organism evidence="1 2">
    <name type="scientific">Vibrio fortis</name>
    <dbReference type="NCBI Taxonomy" id="212667"/>
    <lineage>
        <taxon>Bacteria</taxon>
        <taxon>Pseudomonadati</taxon>
        <taxon>Pseudomonadota</taxon>
        <taxon>Gammaproteobacteria</taxon>
        <taxon>Vibrionales</taxon>
        <taxon>Vibrionaceae</taxon>
        <taxon>Vibrio</taxon>
    </lineage>
</organism>
<dbReference type="RefSeq" id="WP_150896495.1">
    <property type="nucleotide sequence ID" value="NZ_VXDD01000003.1"/>
</dbReference>
<evidence type="ECO:0000313" key="2">
    <source>
        <dbReference type="Proteomes" id="UP000326687"/>
    </source>
</evidence>
<accession>A0A5N3S2L3</accession>
<dbReference type="AlphaFoldDB" id="A0A5N3S2L3"/>
<proteinExistence type="predicted"/>
<evidence type="ECO:0000313" key="1">
    <source>
        <dbReference type="EMBL" id="KAB0300777.1"/>
    </source>
</evidence>
<sequence length="103" mass="11628">MQNANTSDAKNDIANRFKIIFPCIKQLLDTRNPVAEITTVQFRLLTYKELLLHNHSLTKAEVDKGFNSLTPEEKKIAQLGVLHINKAILEIDELLAGLTTRTL</sequence>
<name>A0A5N3S2L3_9VIBR</name>